<feature type="transmembrane region" description="Helical" evidence="19">
    <location>
        <begin position="41"/>
        <end position="61"/>
    </location>
</feature>
<dbReference type="PANTHER" id="PTHR10383:SF16">
    <property type="entry name" value="SERINE INCORPORATOR 5"/>
    <property type="match status" value="1"/>
</dbReference>
<keyword evidence="13" id="KW-0325">Glycoprotein</keyword>
<keyword evidence="6" id="KW-0399">Innate immunity</keyword>
<evidence type="ECO:0000256" key="17">
    <source>
        <dbReference type="ARBA" id="ARBA00024615"/>
    </source>
</evidence>
<dbReference type="InterPro" id="IPR005016">
    <property type="entry name" value="TDE1/TMS"/>
</dbReference>
<keyword evidence="11" id="KW-0051">Antiviral defense</keyword>
<dbReference type="GO" id="GO:0051607">
    <property type="term" value="P:defense response to virus"/>
    <property type="evidence" value="ECO:0007669"/>
    <property type="project" value="UniProtKB-KW"/>
</dbReference>
<keyword evidence="9 19" id="KW-1133">Transmembrane helix</keyword>
<comment type="similarity">
    <text evidence="2">Belongs to the TDE1 family.</text>
</comment>
<reference evidence="21" key="2">
    <citation type="submission" date="2025-09" db="UniProtKB">
        <authorList>
            <consortium name="Ensembl"/>
        </authorList>
    </citation>
    <scope>IDENTIFICATION</scope>
</reference>
<evidence type="ECO:0000256" key="16">
    <source>
        <dbReference type="ARBA" id="ARBA00024479"/>
    </source>
</evidence>
<comment type="catalytic activity">
    <reaction evidence="17">
        <text>a 1,2-diacyl-sn-glycero-3-phosphoethanolamine(in) = a 1,2-diacyl-sn-glycero-3-phosphoethanolamine(out)</text>
        <dbReference type="Rhea" id="RHEA:38895"/>
        <dbReference type="ChEBI" id="CHEBI:64612"/>
    </reaction>
</comment>
<reference evidence="21" key="1">
    <citation type="submission" date="2025-08" db="UniProtKB">
        <authorList>
            <consortium name="Ensembl"/>
        </authorList>
    </citation>
    <scope>IDENTIFICATION</scope>
</reference>
<evidence type="ECO:0000256" key="7">
    <source>
        <dbReference type="ARBA" id="ARBA00022692"/>
    </source>
</evidence>
<dbReference type="Proteomes" id="UP000694427">
    <property type="component" value="Unplaced"/>
</dbReference>
<evidence type="ECO:0000256" key="2">
    <source>
        <dbReference type="ARBA" id="ARBA00006665"/>
    </source>
</evidence>
<feature type="transmembrane region" description="Helical" evidence="19">
    <location>
        <begin position="88"/>
        <end position="108"/>
    </location>
</feature>
<evidence type="ECO:0000256" key="10">
    <source>
        <dbReference type="ARBA" id="ARBA00023098"/>
    </source>
</evidence>
<feature type="signal peptide" evidence="20">
    <location>
        <begin position="1"/>
        <end position="22"/>
    </location>
</feature>
<dbReference type="Pfam" id="PF03348">
    <property type="entry name" value="Serinc"/>
    <property type="match status" value="2"/>
</dbReference>
<keyword evidence="15" id="KW-1208">Phospholipid metabolism</keyword>
<keyword evidence="7 19" id="KW-0812">Transmembrane</keyword>
<dbReference type="PANTHER" id="PTHR10383">
    <property type="entry name" value="SERINE INCORPORATOR"/>
    <property type="match status" value="1"/>
</dbReference>
<dbReference type="AlphaFoldDB" id="A0A8C1L2X6"/>
<evidence type="ECO:0000256" key="3">
    <source>
        <dbReference type="ARBA" id="ARBA00021252"/>
    </source>
</evidence>
<evidence type="ECO:0000256" key="4">
    <source>
        <dbReference type="ARBA" id="ARBA00022475"/>
    </source>
</evidence>
<keyword evidence="22" id="KW-1185">Reference proteome</keyword>
<keyword evidence="5" id="KW-0444">Lipid biosynthesis</keyword>
<name>A0A8C1L2X6_CYPCA</name>
<keyword evidence="20" id="KW-0732">Signal</keyword>
<protein>
    <recommendedName>
        <fullName evidence="3">Serine incorporator 5</fullName>
    </recommendedName>
</protein>
<feature type="transmembrane region" description="Helical" evidence="19">
    <location>
        <begin position="264"/>
        <end position="283"/>
    </location>
</feature>
<feature type="transmembrane region" description="Helical" evidence="19">
    <location>
        <begin position="196"/>
        <end position="222"/>
    </location>
</feature>
<evidence type="ECO:0000256" key="18">
    <source>
        <dbReference type="ARBA" id="ARBA00024631"/>
    </source>
</evidence>
<evidence type="ECO:0000256" key="12">
    <source>
        <dbReference type="ARBA" id="ARBA00023136"/>
    </source>
</evidence>
<dbReference type="GO" id="GO:0005886">
    <property type="term" value="C:plasma membrane"/>
    <property type="evidence" value="ECO:0007669"/>
    <property type="project" value="UniProtKB-SubCell"/>
</dbReference>
<comment type="subcellular location">
    <subcellularLocation>
        <location evidence="1">Cell membrane</location>
        <topology evidence="1">Multi-pass membrane protein</topology>
    </subcellularLocation>
</comment>
<dbReference type="GO" id="GO:0045087">
    <property type="term" value="P:innate immune response"/>
    <property type="evidence" value="ECO:0007669"/>
    <property type="project" value="UniProtKB-KW"/>
</dbReference>
<dbReference type="Ensembl" id="ENSCCRT00010060602.1">
    <property type="protein sequence ID" value="ENSCCRP00010055303.1"/>
    <property type="gene ID" value="ENSCCRG00010023416.1"/>
</dbReference>
<feature type="transmembrane region" description="Helical" evidence="19">
    <location>
        <begin position="159"/>
        <end position="181"/>
    </location>
</feature>
<evidence type="ECO:0000313" key="21">
    <source>
        <dbReference type="Ensembl" id="ENSCCRP00010055303.1"/>
    </source>
</evidence>
<proteinExistence type="inferred from homology"/>
<feature type="transmembrane region" description="Helical" evidence="19">
    <location>
        <begin position="128"/>
        <end position="147"/>
    </location>
</feature>
<feature type="transmembrane region" description="Helical" evidence="19">
    <location>
        <begin position="234"/>
        <end position="258"/>
    </location>
</feature>
<evidence type="ECO:0000256" key="1">
    <source>
        <dbReference type="ARBA" id="ARBA00004651"/>
    </source>
</evidence>
<feature type="transmembrane region" description="Helical" evidence="19">
    <location>
        <begin position="368"/>
        <end position="390"/>
    </location>
</feature>
<feature type="transmembrane region" description="Helical" evidence="19">
    <location>
        <begin position="410"/>
        <end position="435"/>
    </location>
</feature>
<keyword evidence="8" id="KW-0391">Immunity</keyword>
<evidence type="ECO:0000313" key="22">
    <source>
        <dbReference type="Proteomes" id="UP000694427"/>
    </source>
</evidence>
<evidence type="ECO:0000256" key="14">
    <source>
        <dbReference type="ARBA" id="ARBA00023209"/>
    </source>
</evidence>
<comment type="catalytic activity">
    <reaction evidence="18">
        <text>a 1,2-diacyl-sn-glycero-3-phosphocholine(in) = a 1,2-diacyl-sn-glycero-3-phosphocholine(out)</text>
        <dbReference type="Rhea" id="RHEA:38571"/>
        <dbReference type="ChEBI" id="CHEBI:57643"/>
    </reaction>
</comment>
<sequence length="441" mass="50038">MCPAHSCAVFLQLACCCGSAACSLCCGCCPKIKQSTSTRFMYALFFMLVTVTCVIMMSPTVETAMRENIPFYTKMCEKLNAGENCSTLVGYSAVYKVCFGMACFFFFFSVFTIRVRTSTGCRAAVHNGFWFFKFVALLACCAGGFFLPNQEKFLEVWRYVGAFGGFLFIIIQLMLLVQFAHRWNQNWSSGVKYNKIWYAALALVTLVLFSVAVGALVFMIMFYTDPEACFLNKLFLGVNGGLCFVVSLLAISPCIQTFQPTSGLLQSAIISVYVMYLTFSALASKPVEMVERNGKNVTVCVFPYKSGLQSDTNIVTGVGTAILLLVVKKKYYSFLKRVFFLIYFPEDYDDEKTAGGQNVKYDEKEGTIYSYCYFHFVFFLGSLYVMMTVTNWFHYENAKIERLLEGSWSVFWIKMASCWVCLFLYMWTLVVPMLFPKRFQA</sequence>
<evidence type="ECO:0000256" key="6">
    <source>
        <dbReference type="ARBA" id="ARBA00022588"/>
    </source>
</evidence>
<evidence type="ECO:0000256" key="8">
    <source>
        <dbReference type="ARBA" id="ARBA00022859"/>
    </source>
</evidence>
<organism evidence="21 22">
    <name type="scientific">Cyprinus carpio</name>
    <name type="common">Common carp</name>
    <dbReference type="NCBI Taxonomy" id="7962"/>
    <lineage>
        <taxon>Eukaryota</taxon>
        <taxon>Metazoa</taxon>
        <taxon>Chordata</taxon>
        <taxon>Craniata</taxon>
        <taxon>Vertebrata</taxon>
        <taxon>Euteleostomi</taxon>
        <taxon>Actinopterygii</taxon>
        <taxon>Neopterygii</taxon>
        <taxon>Teleostei</taxon>
        <taxon>Ostariophysi</taxon>
        <taxon>Cypriniformes</taxon>
        <taxon>Cyprinidae</taxon>
        <taxon>Cyprininae</taxon>
        <taxon>Cyprinus</taxon>
    </lineage>
</organism>
<accession>A0A8C1L2X6</accession>
<keyword evidence="12 19" id="KW-0472">Membrane</keyword>
<evidence type="ECO:0000256" key="5">
    <source>
        <dbReference type="ARBA" id="ARBA00022516"/>
    </source>
</evidence>
<keyword evidence="10" id="KW-0443">Lipid metabolism</keyword>
<evidence type="ECO:0000256" key="13">
    <source>
        <dbReference type="ARBA" id="ARBA00023180"/>
    </source>
</evidence>
<evidence type="ECO:0000256" key="9">
    <source>
        <dbReference type="ARBA" id="ARBA00022989"/>
    </source>
</evidence>
<evidence type="ECO:0000256" key="11">
    <source>
        <dbReference type="ARBA" id="ARBA00023118"/>
    </source>
</evidence>
<evidence type="ECO:0000256" key="19">
    <source>
        <dbReference type="SAM" id="Phobius"/>
    </source>
</evidence>
<comment type="catalytic activity">
    <reaction evidence="16">
        <text>a 1,2-diacyl-sn-glycero-3-phospho-L-serine(in) = a 1,2-diacyl-sn-glycero-3-phospho-L-serine(out)</text>
        <dbReference type="Rhea" id="RHEA:38663"/>
        <dbReference type="ChEBI" id="CHEBI:57262"/>
    </reaction>
</comment>
<keyword evidence="14" id="KW-0594">Phospholipid biosynthesis</keyword>
<feature type="chain" id="PRO_5034065997" description="Serine incorporator 5" evidence="20">
    <location>
        <begin position="23"/>
        <end position="441"/>
    </location>
</feature>
<keyword evidence="4" id="KW-1003">Cell membrane</keyword>
<evidence type="ECO:0000256" key="20">
    <source>
        <dbReference type="SAM" id="SignalP"/>
    </source>
</evidence>
<evidence type="ECO:0000256" key="15">
    <source>
        <dbReference type="ARBA" id="ARBA00023264"/>
    </source>
</evidence>
<dbReference type="GO" id="GO:0008654">
    <property type="term" value="P:phospholipid biosynthetic process"/>
    <property type="evidence" value="ECO:0007669"/>
    <property type="project" value="UniProtKB-KW"/>
</dbReference>